<evidence type="ECO:0000313" key="3">
    <source>
        <dbReference type="Proteomes" id="UP001152523"/>
    </source>
</evidence>
<gene>
    <name evidence="2" type="ORF">CEPIT_LOCUS39828</name>
</gene>
<sequence length="308" mass="34763">MGLIPVAESSKKYPKLGKVAEADSVKLKDKFLNRSRVKILTLSFDELMSKTSDFAEFIVFQHWENLYDSKNCPAVYPKLVAEFLANLIIKENVISSRVQNTKILLDTEDLGVILGVPSSGECAYDKIEWPLDCVSQDVALQYFDPTITGSSLHVASLSPVHKLLFYFVHHNLVPRLEGRSSPSRAEVAYMYLLANKIPINLPGLMLAHLSFIISTSSRKNGIPYAPFFTKIFQSKQIPLDDFHPEEENKIMDKQGLGNLGLLIKNSKLLPKESAPFSSEQKPRPTDLLLLLPVIQWWLFLQLLTTLIF</sequence>
<dbReference type="AlphaFoldDB" id="A0AAV0G3B5"/>
<dbReference type="Proteomes" id="UP001152523">
    <property type="component" value="Unassembled WGS sequence"/>
</dbReference>
<proteinExistence type="predicted"/>
<keyword evidence="3" id="KW-1185">Reference proteome</keyword>
<dbReference type="InterPro" id="IPR046796">
    <property type="entry name" value="Transposase_32_dom"/>
</dbReference>
<evidence type="ECO:0000313" key="2">
    <source>
        <dbReference type="EMBL" id="CAH9142341.1"/>
    </source>
</evidence>
<comment type="caution">
    <text evidence="2">The sequence shown here is derived from an EMBL/GenBank/DDBJ whole genome shotgun (WGS) entry which is preliminary data.</text>
</comment>
<feature type="domain" description="Putative plant transposon protein" evidence="1">
    <location>
        <begin position="61"/>
        <end position="238"/>
    </location>
</feature>
<dbReference type="Pfam" id="PF20167">
    <property type="entry name" value="Transposase_32"/>
    <property type="match status" value="1"/>
</dbReference>
<accession>A0AAV0G3B5</accession>
<organism evidence="2 3">
    <name type="scientific">Cuscuta epithymum</name>
    <dbReference type="NCBI Taxonomy" id="186058"/>
    <lineage>
        <taxon>Eukaryota</taxon>
        <taxon>Viridiplantae</taxon>
        <taxon>Streptophyta</taxon>
        <taxon>Embryophyta</taxon>
        <taxon>Tracheophyta</taxon>
        <taxon>Spermatophyta</taxon>
        <taxon>Magnoliopsida</taxon>
        <taxon>eudicotyledons</taxon>
        <taxon>Gunneridae</taxon>
        <taxon>Pentapetalae</taxon>
        <taxon>asterids</taxon>
        <taxon>lamiids</taxon>
        <taxon>Solanales</taxon>
        <taxon>Convolvulaceae</taxon>
        <taxon>Cuscuteae</taxon>
        <taxon>Cuscuta</taxon>
        <taxon>Cuscuta subgen. Cuscuta</taxon>
    </lineage>
</organism>
<evidence type="ECO:0000259" key="1">
    <source>
        <dbReference type="Pfam" id="PF20167"/>
    </source>
</evidence>
<name>A0AAV0G3B5_9ASTE</name>
<dbReference type="EMBL" id="CAMAPF010001039">
    <property type="protein sequence ID" value="CAH9142341.1"/>
    <property type="molecule type" value="Genomic_DNA"/>
</dbReference>
<protein>
    <recommendedName>
        <fullName evidence="1">Putative plant transposon protein domain-containing protein</fullName>
    </recommendedName>
</protein>
<reference evidence="2" key="1">
    <citation type="submission" date="2022-07" db="EMBL/GenBank/DDBJ databases">
        <authorList>
            <person name="Macas J."/>
            <person name="Novak P."/>
            <person name="Neumann P."/>
        </authorList>
    </citation>
    <scope>NUCLEOTIDE SEQUENCE</scope>
</reference>